<dbReference type="EMBL" id="LR828253">
    <property type="protein sequence ID" value="CAD0351688.1"/>
    <property type="molecule type" value="Genomic_DNA"/>
</dbReference>
<evidence type="ECO:0000313" key="1">
    <source>
        <dbReference type="EMBL" id="CAD0351688.1"/>
    </source>
</evidence>
<proteinExistence type="predicted"/>
<dbReference type="AlphaFoldDB" id="A0A6V7EKD9"/>
<reference evidence="1" key="1">
    <citation type="submission" date="2020-07" db="EMBL/GenBank/DDBJ databases">
        <authorList>
            <person name="Pothier F. J."/>
        </authorList>
    </citation>
    <scope>NUCLEOTIDE SEQUENCE</scope>
    <source>
        <strain evidence="1">CFBP 8129</strain>
    </source>
</reference>
<protein>
    <submittedName>
        <fullName evidence="1">Uncharacterized protein</fullName>
    </submittedName>
</protein>
<sequence>MGSIWKSFGPRQVLHSRCPVKYGHRIIEKKSLQAPWLQSLDVVPFHEVMKASYIQACITSLPD</sequence>
<accession>A0A6V7EKD9</accession>
<dbReference type="EMBL" id="LR828253">
    <property type="protein sequence ID" value="CAD0351682.1"/>
    <property type="molecule type" value="Genomic_DNA"/>
</dbReference>
<gene>
    <name evidence="1" type="ORF">CFBP8129_37140</name>
</gene>
<name>A0A6V7EKD9_9XANT</name>
<organism evidence="1">
    <name type="scientific">Xanthomonas hortorum pv. gardneri</name>
    <dbReference type="NCBI Taxonomy" id="2754056"/>
    <lineage>
        <taxon>Bacteria</taxon>
        <taxon>Pseudomonadati</taxon>
        <taxon>Pseudomonadota</taxon>
        <taxon>Gammaproteobacteria</taxon>
        <taxon>Lysobacterales</taxon>
        <taxon>Lysobacteraceae</taxon>
        <taxon>Xanthomonas</taxon>
    </lineage>
</organism>